<keyword evidence="8 10" id="KW-0472">Membrane</keyword>
<dbReference type="PANTHER" id="PTHR12386">
    <property type="entry name" value="ATP SYNTHASE SUBUNIT"/>
    <property type="match status" value="1"/>
</dbReference>
<dbReference type="InterPro" id="IPR006808">
    <property type="entry name" value="ATP_synth_F0_gsu_mt"/>
</dbReference>
<proteinExistence type="inferred from homology"/>
<evidence type="ECO:0000256" key="4">
    <source>
        <dbReference type="ARBA" id="ARBA00022547"/>
    </source>
</evidence>
<keyword evidence="9 10" id="KW-0066">ATP synthesis</keyword>
<comment type="caution">
    <text evidence="12">The sequence shown here is derived from an EMBL/GenBank/DDBJ whole genome shotgun (WGS) entry which is preliminary data.</text>
</comment>
<sequence length="108" mass="11975">MAKVVEKLATKSVNLAQKTLAFGKPRLQTFWKYAKVEMRPPSPAEFEAIKAGAAKVIKTGMSGEWMNITTKDAARNVVISIEVILWFYIGEIIGKRSLIGYAIPGAYR</sequence>
<evidence type="ECO:0000256" key="10">
    <source>
        <dbReference type="PIRNR" id="PIRNR017835"/>
    </source>
</evidence>
<evidence type="ECO:0000313" key="11">
    <source>
        <dbReference type="EMBL" id="KAL3886303.1"/>
    </source>
</evidence>
<evidence type="ECO:0000256" key="9">
    <source>
        <dbReference type="ARBA" id="ARBA00023310"/>
    </source>
</evidence>
<evidence type="ECO:0000256" key="3">
    <source>
        <dbReference type="ARBA" id="ARBA00022448"/>
    </source>
</evidence>
<evidence type="ECO:0000313" key="13">
    <source>
        <dbReference type="Proteomes" id="UP001634394"/>
    </source>
</evidence>
<dbReference type="AlphaFoldDB" id="A0ABD3XJQ3"/>
<dbReference type="EMBL" id="JBJQND010000002">
    <property type="protein sequence ID" value="KAL3886303.1"/>
    <property type="molecule type" value="Genomic_DNA"/>
</dbReference>
<comment type="subcellular location">
    <subcellularLocation>
        <location evidence="1">Mitochondrion membrane</location>
    </subcellularLocation>
</comment>
<evidence type="ECO:0000256" key="5">
    <source>
        <dbReference type="ARBA" id="ARBA00022781"/>
    </source>
</evidence>
<keyword evidence="5 10" id="KW-0375">Hydrogen ion transport</keyword>
<reference evidence="12 13" key="1">
    <citation type="submission" date="2024-11" db="EMBL/GenBank/DDBJ databases">
        <title>Chromosome-level genome assembly of the freshwater bivalve Anodonta woodiana.</title>
        <authorList>
            <person name="Chen X."/>
        </authorList>
    </citation>
    <scope>NUCLEOTIDE SEQUENCE [LARGE SCALE GENOMIC DNA]</scope>
    <source>
        <strain evidence="12">MN2024</strain>
        <tissue evidence="12">Gills</tissue>
    </source>
</reference>
<gene>
    <name evidence="11" type="ORF">ACJMK2_026307</name>
    <name evidence="12" type="ORF">ACJMK2_026319</name>
</gene>
<evidence type="ECO:0000256" key="2">
    <source>
        <dbReference type="ARBA" id="ARBA00005699"/>
    </source>
</evidence>
<dbReference type="Proteomes" id="UP001634394">
    <property type="component" value="Unassembled WGS sequence"/>
</dbReference>
<dbReference type="GO" id="GO:0031966">
    <property type="term" value="C:mitochondrial membrane"/>
    <property type="evidence" value="ECO:0007669"/>
    <property type="project" value="UniProtKB-SubCell"/>
</dbReference>
<evidence type="ECO:0000256" key="6">
    <source>
        <dbReference type="ARBA" id="ARBA00023065"/>
    </source>
</evidence>
<keyword evidence="4 10" id="KW-0138">CF(0)</keyword>
<evidence type="ECO:0000256" key="8">
    <source>
        <dbReference type="ARBA" id="ARBA00023136"/>
    </source>
</evidence>
<comment type="similarity">
    <text evidence="2 10">Belongs to the ATPase g subunit family.</text>
</comment>
<dbReference type="GO" id="GO:0015078">
    <property type="term" value="F:proton transmembrane transporter activity"/>
    <property type="evidence" value="ECO:0007669"/>
    <property type="project" value="UniProtKB-UniRule"/>
</dbReference>
<protein>
    <recommendedName>
        <fullName evidence="10">ATP synthase subunit g</fullName>
        <shortName evidence="10">ATPase subunit g</shortName>
    </recommendedName>
</protein>
<dbReference type="InterPro" id="IPR016702">
    <property type="entry name" value="ATP5MG_metazoa"/>
</dbReference>
<evidence type="ECO:0000256" key="1">
    <source>
        <dbReference type="ARBA" id="ARBA00004325"/>
    </source>
</evidence>
<dbReference type="EMBL" id="JBJQND010000002">
    <property type="protein sequence ID" value="KAL3886317.1"/>
    <property type="molecule type" value="Genomic_DNA"/>
</dbReference>
<organism evidence="12 13">
    <name type="scientific">Sinanodonta woodiana</name>
    <name type="common">Chinese pond mussel</name>
    <name type="synonym">Anodonta woodiana</name>
    <dbReference type="NCBI Taxonomy" id="1069815"/>
    <lineage>
        <taxon>Eukaryota</taxon>
        <taxon>Metazoa</taxon>
        <taxon>Spiralia</taxon>
        <taxon>Lophotrochozoa</taxon>
        <taxon>Mollusca</taxon>
        <taxon>Bivalvia</taxon>
        <taxon>Autobranchia</taxon>
        <taxon>Heteroconchia</taxon>
        <taxon>Palaeoheterodonta</taxon>
        <taxon>Unionida</taxon>
        <taxon>Unionoidea</taxon>
        <taxon>Unionidae</taxon>
        <taxon>Unioninae</taxon>
        <taxon>Sinanodonta</taxon>
    </lineage>
</organism>
<evidence type="ECO:0000313" key="12">
    <source>
        <dbReference type="EMBL" id="KAL3886317.1"/>
    </source>
</evidence>
<keyword evidence="6 10" id="KW-0406">Ion transport</keyword>
<accession>A0ABD3XJQ3</accession>
<dbReference type="Pfam" id="PF04718">
    <property type="entry name" value="ATP-synt_G"/>
    <property type="match status" value="1"/>
</dbReference>
<keyword evidence="3 10" id="KW-0813">Transport</keyword>
<dbReference type="GO" id="GO:0045259">
    <property type="term" value="C:proton-transporting ATP synthase complex"/>
    <property type="evidence" value="ECO:0007669"/>
    <property type="project" value="UniProtKB-UniRule"/>
</dbReference>
<keyword evidence="13" id="KW-1185">Reference proteome</keyword>
<keyword evidence="7 10" id="KW-0496">Mitochondrion</keyword>
<dbReference type="PIRSF" id="PIRSF017835">
    <property type="entry name" value="ATP-synth_g_mitoch_animal"/>
    <property type="match status" value="1"/>
</dbReference>
<evidence type="ECO:0000256" key="7">
    <source>
        <dbReference type="ARBA" id="ARBA00023128"/>
    </source>
</evidence>
<name>A0ABD3XJQ3_SINWO</name>
<dbReference type="GO" id="GO:0015986">
    <property type="term" value="P:proton motive force-driven ATP synthesis"/>
    <property type="evidence" value="ECO:0007669"/>
    <property type="project" value="UniProtKB-UniRule"/>
</dbReference>